<organism evidence="1">
    <name type="scientific">Corynebacterium glutamicum (strain R)</name>
    <dbReference type="NCBI Taxonomy" id="340322"/>
    <lineage>
        <taxon>Bacteria</taxon>
        <taxon>Bacillati</taxon>
        <taxon>Actinomycetota</taxon>
        <taxon>Actinomycetes</taxon>
        <taxon>Mycobacteriales</taxon>
        <taxon>Corynebacteriaceae</taxon>
        <taxon>Corynebacterium</taxon>
    </lineage>
</organism>
<dbReference type="KEGG" id="cgt:cgR_5053"/>
<dbReference type="AlphaFoldDB" id="A0AB72VE20"/>
<gene>
    <name evidence="1" type="ordered locus">cgR_5053</name>
</gene>
<dbReference type="Proteomes" id="UP000006698">
    <property type="component" value="Chromosome"/>
</dbReference>
<evidence type="ECO:0000313" key="1">
    <source>
        <dbReference type="EMBL" id="BAF55652.1"/>
    </source>
</evidence>
<name>A0AB72VE20_CORGB</name>
<sequence length="66" mass="7564">MPRVGRCARATPQNRTGVPKCRVFSTSWHMCLVSSSHNRTHVPKPTDFQDFWHACLVFQKLARIPA</sequence>
<protein>
    <submittedName>
        <fullName evidence="1">Uncharacterized protein</fullName>
    </submittedName>
</protein>
<reference evidence="1" key="1">
    <citation type="journal article" date="2007" name="Microbiology">
        <title>Comparative analysis of the Corynebacterium glutamicum group and complete genome sequence of strain R.</title>
        <authorList>
            <person name="Yukawa H."/>
            <person name="Omumasaba C.A."/>
            <person name="Nonaka H."/>
            <person name="Kos P."/>
            <person name="Okai N."/>
            <person name="Suzuki N."/>
            <person name="Suda M."/>
            <person name="Tsuge Y."/>
            <person name="Watanabe J."/>
            <person name="Ikeda Y."/>
            <person name="Vertes A.A."/>
            <person name="Inui M."/>
        </authorList>
    </citation>
    <scope>NUCLEOTIDE SEQUENCE</scope>
    <source>
        <strain evidence="1">R</strain>
    </source>
</reference>
<dbReference type="EMBL" id="AP009044">
    <property type="protein sequence ID" value="BAF55652.1"/>
    <property type="molecule type" value="Genomic_DNA"/>
</dbReference>
<proteinExistence type="predicted"/>
<accession>A0AB72VE20</accession>